<dbReference type="EMBL" id="WLZY01000016">
    <property type="protein sequence ID" value="NDL60941.1"/>
    <property type="molecule type" value="Genomic_DNA"/>
</dbReference>
<keyword evidence="1" id="KW-0732">Signal</keyword>
<dbReference type="AlphaFoldDB" id="A0A7K3MC97"/>
<comment type="caution">
    <text evidence="2">The sequence shown here is derived from an EMBL/GenBank/DDBJ whole genome shotgun (WGS) entry which is preliminary data.</text>
</comment>
<evidence type="ECO:0000313" key="3">
    <source>
        <dbReference type="Proteomes" id="UP000460435"/>
    </source>
</evidence>
<sequence>MISTIKRPVAAFAALLVCVLPAACSGGGAGSDDGTLTIFAPQGATGNLNNAWFTEHVEEMFDVELSFETTTYDANAARETRQISLASGDLPDVYMLVPWVDQFNKIELQRLANQGVIEPLNDLIEEHAPNITAEFERTPEYQEFATAPDGNIYGLPQWNDCYHCSYSAKLWMRSDWLDELGLDVPTTTDEMHEVLLAFKTEDPNGNGKADEIPLSGSTSDLVLPYFMNAFLYNPQASDAYPSTLALNDGQVQLQASQDGWREGLRYMASLFEDGLIDPGAFTDNRDALIAKGDNADAPIVGAATVQHPGLVVTLNQADGRDKDYDPVPPLTGPDGAQYATYNLPSIAGATFVLTAEASEEAQITAIKILDYMFSEEGHIFAQFGQEGIGWEPAREGDVALDESLEPTFRVIPVDPDEQAEAGGWGPMAQYNDTEEFRNSQVADTDIYSADGFERRLFEATQLYEGKEAEDQIYPYWNVWFDPEHSSELATLQTNIDDFVNQNSLQFVTGELDIDSDAAWESYLDGLEGLGLQRYLELHQEAYEASM</sequence>
<proteinExistence type="predicted"/>
<dbReference type="Gene3D" id="3.40.190.10">
    <property type="entry name" value="Periplasmic binding protein-like II"/>
    <property type="match status" value="2"/>
</dbReference>
<dbReference type="PANTHER" id="PTHR43649">
    <property type="entry name" value="ARABINOSE-BINDING PROTEIN-RELATED"/>
    <property type="match status" value="1"/>
</dbReference>
<organism evidence="2 3">
    <name type="scientific">Phytoactinopolyspora mesophila</name>
    <dbReference type="NCBI Taxonomy" id="2650750"/>
    <lineage>
        <taxon>Bacteria</taxon>
        <taxon>Bacillati</taxon>
        <taxon>Actinomycetota</taxon>
        <taxon>Actinomycetes</taxon>
        <taxon>Jiangellales</taxon>
        <taxon>Jiangellaceae</taxon>
        <taxon>Phytoactinopolyspora</taxon>
    </lineage>
</organism>
<reference evidence="2 3" key="1">
    <citation type="submission" date="2019-11" db="EMBL/GenBank/DDBJ databases">
        <authorList>
            <person name="Li X.-J."/>
            <person name="Feng X.-M."/>
        </authorList>
    </citation>
    <scope>NUCLEOTIDE SEQUENCE [LARGE SCALE GENOMIC DNA]</scope>
    <source>
        <strain evidence="2 3">XMNu-373</strain>
    </source>
</reference>
<dbReference type="Proteomes" id="UP000460435">
    <property type="component" value="Unassembled WGS sequence"/>
</dbReference>
<dbReference type="InterPro" id="IPR050490">
    <property type="entry name" value="Bact_solute-bd_prot1"/>
</dbReference>
<dbReference type="SUPFAM" id="SSF53850">
    <property type="entry name" value="Periplasmic binding protein-like II"/>
    <property type="match status" value="1"/>
</dbReference>
<feature type="signal peptide" evidence="1">
    <location>
        <begin position="1"/>
        <end position="22"/>
    </location>
</feature>
<name>A0A7K3MC97_9ACTN</name>
<accession>A0A7K3MC97</accession>
<gene>
    <name evidence="2" type="ORF">F7O44_28085</name>
</gene>
<evidence type="ECO:0000256" key="1">
    <source>
        <dbReference type="SAM" id="SignalP"/>
    </source>
</evidence>
<dbReference type="RefSeq" id="WP_162453662.1">
    <property type="nucleotide sequence ID" value="NZ_WLZY01000016.1"/>
</dbReference>
<keyword evidence="3" id="KW-1185">Reference proteome</keyword>
<evidence type="ECO:0000313" key="2">
    <source>
        <dbReference type="EMBL" id="NDL60941.1"/>
    </source>
</evidence>
<dbReference type="PANTHER" id="PTHR43649:SF12">
    <property type="entry name" value="DIACETYLCHITOBIOSE BINDING PROTEIN DASA"/>
    <property type="match status" value="1"/>
</dbReference>
<protein>
    <submittedName>
        <fullName evidence="2">Extracellular solute-binding protein</fullName>
    </submittedName>
</protein>
<feature type="chain" id="PRO_5038711042" evidence="1">
    <location>
        <begin position="23"/>
        <end position="546"/>
    </location>
</feature>